<name>A0A2K3JQD9_TRIPR</name>
<evidence type="ECO:0000313" key="1">
    <source>
        <dbReference type="EMBL" id="PNX56255.1"/>
    </source>
</evidence>
<dbReference type="EMBL" id="ASHM01118869">
    <property type="protein sequence ID" value="PNX56255.1"/>
    <property type="molecule type" value="Genomic_DNA"/>
</dbReference>
<dbReference type="Proteomes" id="UP000236291">
    <property type="component" value="Unassembled WGS sequence"/>
</dbReference>
<accession>A0A2K3JQD9</accession>
<feature type="non-terminal residue" evidence="1">
    <location>
        <position position="78"/>
    </location>
</feature>
<evidence type="ECO:0008006" key="3">
    <source>
        <dbReference type="Google" id="ProtNLM"/>
    </source>
</evidence>
<protein>
    <recommendedName>
        <fullName evidence="3">Pentatricopeptide repeat-containing protein</fullName>
    </recommendedName>
</protein>
<gene>
    <name evidence="1" type="ORF">L195_g058117</name>
</gene>
<proteinExistence type="predicted"/>
<sequence length="78" mass="9179">MEESRRDVLLFRNFVIGNYMDDARMVFYDMLRDDDICFPDNATLITVLPAFVEKVDIHAGYWIHCYIVRTGMKLDPSV</sequence>
<reference evidence="1 2" key="2">
    <citation type="journal article" date="2017" name="Front. Plant Sci.">
        <title>Gene Classification and Mining of Molecular Markers Useful in Red Clover (Trifolium pratense) Breeding.</title>
        <authorList>
            <person name="Istvanek J."/>
            <person name="Dluhosova J."/>
            <person name="Dluhos P."/>
            <person name="Patkova L."/>
            <person name="Nedelnik J."/>
            <person name="Repkova J."/>
        </authorList>
    </citation>
    <scope>NUCLEOTIDE SEQUENCE [LARGE SCALE GENOMIC DNA]</scope>
    <source>
        <strain evidence="2">cv. Tatra</strain>
        <tissue evidence="1">Young leaves</tissue>
    </source>
</reference>
<reference evidence="1 2" key="1">
    <citation type="journal article" date="2014" name="Am. J. Bot.">
        <title>Genome assembly and annotation for red clover (Trifolium pratense; Fabaceae).</title>
        <authorList>
            <person name="Istvanek J."/>
            <person name="Jaros M."/>
            <person name="Krenek A."/>
            <person name="Repkova J."/>
        </authorList>
    </citation>
    <scope>NUCLEOTIDE SEQUENCE [LARGE SCALE GENOMIC DNA]</scope>
    <source>
        <strain evidence="2">cv. Tatra</strain>
        <tissue evidence="1">Young leaves</tissue>
    </source>
</reference>
<comment type="caution">
    <text evidence="1">The sequence shown here is derived from an EMBL/GenBank/DDBJ whole genome shotgun (WGS) entry which is preliminary data.</text>
</comment>
<organism evidence="1 2">
    <name type="scientific">Trifolium pratense</name>
    <name type="common">Red clover</name>
    <dbReference type="NCBI Taxonomy" id="57577"/>
    <lineage>
        <taxon>Eukaryota</taxon>
        <taxon>Viridiplantae</taxon>
        <taxon>Streptophyta</taxon>
        <taxon>Embryophyta</taxon>
        <taxon>Tracheophyta</taxon>
        <taxon>Spermatophyta</taxon>
        <taxon>Magnoliopsida</taxon>
        <taxon>eudicotyledons</taxon>
        <taxon>Gunneridae</taxon>
        <taxon>Pentapetalae</taxon>
        <taxon>rosids</taxon>
        <taxon>fabids</taxon>
        <taxon>Fabales</taxon>
        <taxon>Fabaceae</taxon>
        <taxon>Papilionoideae</taxon>
        <taxon>50 kb inversion clade</taxon>
        <taxon>NPAAA clade</taxon>
        <taxon>Hologalegina</taxon>
        <taxon>IRL clade</taxon>
        <taxon>Trifolieae</taxon>
        <taxon>Trifolium</taxon>
    </lineage>
</organism>
<dbReference type="AlphaFoldDB" id="A0A2K3JQD9"/>
<evidence type="ECO:0000313" key="2">
    <source>
        <dbReference type="Proteomes" id="UP000236291"/>
    </source>
</evidence>